<accession>A0A1Y2L5V3</accession>
<name>A0A1Y2L5V3_9PROT</name>
<keyword evidence="3" id="KW-1185">Reference proteome</keyword>
<evidence type="ECO:0000313" key="3">
    <source>
        <dbReference type="Proteomes" id="UP000193396"/>
    </source>
</evidence>
<dbReference type="STRING" id="1293890.TALK_20760"/>
<dbReference type="OrthoDB" id="7358987at2"/>
<evidence type="ECO:0000313" key="2">
    <source>
        <dbReference type="EMBL" id="OSQ43195.1"/>
    </source>
</evidence>
<dbReference type="EMBL" id="JFKB01000026">
    <property type="protein sequence ID" value="OSQ43195.1"/>
    <property type="molecule type" value="Genomic_DNA"/>
</dbReference>
<gene>
    <name evidence="2" type="ORF">TALK_20760</name>
</gene>
<proteinExistence type="predicted"/>
<dbReference type="Proteomes" id="UP000193396">
    <property type="component" value="Unassembled WGS sequence"/>
</dbReference>
<evidence type="ECO:0000256" key="1">
    <source>
        <dbReference type="SAM" id="Phobius"/>
    </source>
</evidence>
<dbReference type="AlphaFoldDB" id="A0A1Y2L5V3"/>
<sequence>MSDAVMRKSYVVVVIRNTGQPMELTKAPDYQTALTAAKDAITNKNNTEVHVVESKYDEANKREKKHIVKILTRENAGGTSGKARGQTPAVTREVANQATKSIMNIVIAVTVLVLLAGIMIPLLNR</sequence>
<comment type="caution">
    <text evidence="2">The sequence shown here is derived from an EMBL/GenBank/DDBJ whole genome shotgun (WGS) entry which is preliminary data.</text>
</comment>
<keyword evidence="1" id="KW-0472">Membrane</keyword>
<keyword evidence="1" id="KW-0812">Transmembrane</keyword>
<organism evidence="2 3">
    <name type="scientific">Thalassospira alkalitolerans</name>
    <dbReference type="NCBI Taxonomy" id="1293890"/>
    <lineage>
        <taxon>Bacteria</taxon>
        <taxon>Pseudomonadati</taxon>
        <taxon>Pseudomonadota</taxon>
        <taxon>Alphaproteobacteria</taxon>
        <taxon>Rhodospirillales</taxon>
        <taxon>Thalassospiraceae</taxon>
        <taxon>Thalassospira</taxon>
    </lineage>
</organism>
<reference evidence="2 3" key="1">
    <citation type="submission" date="2014-03" db="EMBL/GenBank/DDBJ databases">
        <title>The draft genome sequence of Thalassospira alkalitolerans JCM 18968.</title>
        <authorList>
            <person name="Lai Q."/>
            <person name="Shao Z."/>
        </authorList>
    </citation>
    <scope>NUCLEOTIDE SEQUENCE [LARGE SCALE GENOMIC DNA]</scope>
    <source>
        <strain evidence="2 3">JCM 18968</strain>
    </source>
</reference>
<keyword evidence="1" id="KW-1133">Transmembrane helix</keyword>
<feature type="transmembrane region" description="Helical" evidence="1">
    <location>
        <begin position="102"/>
        <end position="123"/>
    </location>
</feature>
<protein>
    <submittedName>
        <fullName evidence="2">Uncharacterized protein</fullName>
    </submittedName>
</protein>